<dbReference type="SUPFAM" id="SSF53474">
    <property type="entry name" value="alpha/beta-Hydrolases"/>
    <property type="match status" value="1"/>
</dbReference>
<dbReference type="Gene3D" id="3.40.50.1820">
    <property type="entry name" value="alpha/beta hydrolase"/>
    <property type="match status" value="1"/>
</dbReference>
<dbReference type="Proteomes" id="UP000553766">
    <property type="component" value="Unassembled WGS sequence"/>
</dbReference>
<organism evidence="2 3">
    <name type="scientific">Rubricella aquisinus</name>
    <dbReference type="NCBI Taxonomy" id="2028108"/>
    <lineage>
        <taxon>Bacteria</taxon>
        <taxon>Pseudomonadati</taxon>
        <taxon>Pseudomonadota</taxon>
        <taxon>Alphaproteobacteria</taxon>
        <taxon>Rhodobacterales</taxon>
        <taxon>Paracoccaceae</taxon>
        <taxon>Rubricella</taxon>
    </lineage>
</organism>
<protein>
    <submittedName>
        <fullName evidence="2">Pimeloyl-ACP methyl ester carboxylesterase</fullName>
    </submittedName>
</protein>
<dbReference type="AlphaFoldDB" id="A0A840WG18"/>
<dbReference type="PRINTS" id="PR00111">
    <property type="entry name" value="ABHYDROLASE"/>
</dbReference>
<sequence length="263" mass="27357">MILGGVETGLTRVGQDGPRVILSHCSLAHSGAWKPLLSALPAMRAEALDLPGHGATGRDPARTIERQAADAVLDQLGEGPAHLIGHSFGGRVVLRAALERPDAVASLTLIEPMMFHLLADAGDPLYAEEEAAAGVWATCLEAGDTDGAGRAFSALWGNGARWEDTPERQRRYAADRMHLIREAGPEVMGHPSGQITLSDIAGLPLPITLFAGAETRAGAIAICDLIAGATGAAFHRIPGAGHMVPITHPGAVAQLLTPVLSRI</sequence>
<dbReference type="Pfam" id="PF00561">
    <property type="entry name" value="Abhydrolase_1"/>
    <property type="match status" value="1"/>
</dbReference>
<proteinExistence type="predicted"/>
<dbReference type="RefSeq" id="WP_184007366.1">
    <property type="nucleotide sequence ID" value="NZ_JACIJS010000001.1"/>
</dbReference>
<accession>A0A840WG18</accession>
<evidence type="ECO:0000313" key="2">
    <source>
        <dbReference type="EMBL" id="MBB5514099.1"/>
    </source>
</evidence>
<comment type="caution">
    <text evidence="2">The sequence shown here is derived from an EMBL/GenBank/DDBJ whole genome shotgun (WGS) entry which is preliminary data.</text>
</comment>
<gene>
    <name evidence="2" type="ORF">FHS89_000097</name>
</gene>
<dbReference type="EMBL" id="JACIJS010000001">
    <property type="protein sequence ID" value="MBB5514099.1"/>
    <property type="molecule type" value="Genomic_DNA"/>
</dbReference>
<evidence type="ECO:0000259" key="1">
    <source>
        <dbReference type="Pfam" id="PF00561"/>
    </source>
</evidence>
<dbReference type="InterPro" id="IPR029058">
    <property type="entry name" value="AB_hydrolase_fold"/>
</dbReference>
<name>A0A840WG18_9RHOB</name>
<reference evidence="2 3" key="1">
    <citation type="submission" date="2020-08" db="EMBL/GenBank/DDBJ databases">
        <title>Genomic Encyclopedia of Type Strains, Phase IV (KMG-IV): sequencing the most valuable type-strain genomes for metagenomic binning, comparative biology and taxonomic classification.</title>
        <authorList>
            <person name="Goeker M."/>
        </authorList>
    </citation>
    <scope>NUCLEOTIDE SEQUENCE [LARGE SCALE GENOMIC DNA]</scope>
    <source>
        <strain evidence="2 3">DSM 103377</strain>
    </source>
</reference>
<dbReference type="InterPro" id="IPR050266">
    <property type="entry name" value="AB_hydrolase_sf"/>
</dbReference>
<feature type="domain" description="AB hydrolase-1" evidence="1">
    <location>
        <begin position="18"/>
        <end position="249"/>
    </location>
</feature>
<evidence type="ECO:0000313" key="3">
    <source>
        <dbReference type="Proteomes" id="UP000553766"/>
    </source>
</evidence>
<dbReference type="PANTHER" id="PTHR43798">
    <property type="entry name" value="MONOACYLGLYCEROL LIPASE"/>
    <property type="match status" value="1"/>
</dbReference>
<keyword evidence="3" id="KW-1185">Reference proteome</keyword>
<dbReference type="InterPro" id="IPR000073">
    <property type="entry name" value="AB_hydrolase_1"/>
</dbReference>